<dbReference type="InterPro" id="IPR000182">
    <property type="entry name" value="GNAT_dom"/>
</dbReference>
<keyword evidence="1" id="KW-0808">Transferase</keyword>
<name>A0A7I7XUI0_9MYCO</name>
<protein>
    <submittedName>
        <fullName evidence="1">GNAT family acetyltransferase</fullName>
    </submittedName>
</protein>
<proteinExistence type="predicted"/>
<dbReference type="RefSeq" id="WP_085153244.1">
    <property type="nucleotide sequence ID" value="NZ_AP022612.1"/>
</dbReference>
<dbReference type="AlphaFoldDB" id="A0A7I7XUI0"/>
<sequence length="330" mass="36337">MTLTDNRVLDWSTAPVVAHDHAPIADFLATTKGLAGRKFAADSRDIAEVLSSSYSGAAVVVRDESGLVRGYAALHEPHGLEPELLGDFVFSPDTPPHVIDNIVDDSIRRFRIEAAAIPGAFLRVIIGTDQQAAIEALQKRGGRTEAEFIRTRKPLHDEDVEALAAAASPGIEILSWSEVVDRGLSEDVRRLQFDTFQEHFGNMSKTPEVWESHLKSRSFAPDFSIAAYDVEQGVIGYVLGSVFTAGVGDSEERSAHTDYIGVRGDQRKRGLGELLLRKIWLAALRRGVNVASLGTDINNKSNAHLLYRRLGYVAVEEQYSFRIDHQDTTE</sequence>
<dbReference type="Proteomes" id="UP000466931">
    <property type="component" value="Chromosome"/>
</dbReference>
<reference evidence="1" key="2">
    <citation type="submission" date="2020-02" db="EMBL/GenBank/DDBJ databases">
        <authorList>
            <person name="Matsumoto Y."/>
            <person name="Motooka D."/>
            <person name="Nakamura S."/>
        </authorList>
    </citation>
    <scope>NUCLEOTIDE SEQUENCE</scope>
    <source>
        <strain evidence="1">JCM 13671</strain>
    </source>
</reference>
<reference evidence="1" key="1">
    <citation type="journal article" date="2019" name="Emerg. Microbes Infect.">
        <title>Comprehensive subspecies identification of 175 nontuberculous mycobacteria species based on 7547 genomic profiles.</title>
        <authorList>
            <person name="Matsumoto Y."/>
            <person name="Kinjo T."/>
            <person name="Motooka D."/>
            <person name="Nabeya D."/>
            <person name="Jung N."/>
            <person name="Uechi K."/>
            <person name="Horii T."/>
            <person name="Iida T."/>
            <person name="Fujita J."/>
            <person name="Nakamura S."/>
        </authorList>
    </citation>
    <scope>NUCLEOTIDE SEQUENCE [LARGE SCALE GENOMIC DNA]</scope>
    <source>
        <strain evidence="1">JCM 13671</strain>
    </source>
</reference>
<dbReference type="InterPro" id="IPR016181">
    <property type="entry name" value="Acyl_CoA_acyltransferase"/>
</dbReference>
<accession>A0A7I7XUI0</accession>
<dbReference type="Pfam" id="PF13508">
    <property type="entry name" value="Acetyltransf_7"/>
    <property type="match status" value="1"/>
</dbReference>
<dbReference type="Gene3D" id="3.40.630.30">
    <property type="match status" value="1"/>
</dbReference>
<dbReference type="PROSITE" id="PS51186">
    <property type="entry name" value="GNAT"/>
    <property type="match status" value="1"/>
</dbReference>
<organism evidence="1 2">
    <name type="scientific">Mycolicibacterium confluentis</name>
    <dbReference type="NCBI Taxonomy" id="28047"/>
    <lineage>
        <taxon>Bacteria</taxon>
        <taxon>Bacillati</taxon>
        <taxon>Actinomycetota</taxon>
        <taxon>Actinomycetes</taxon>
        <taxon>Mycobacteriales</taxon>
        <taxon>Mycobacteriaceae</taxon>
        <taxon>Mycolicibacterium</taxon>
    </lineage>
</organism>
<dbReference type="SUPFAM" id="SSF55729">
    <property type="entry name" value="Acyl-CoA N-acyltransferases (Nat)"/>
    <property type="match status" value="1"/>
</dbReference>
<dbReference type="EMBL" id="AP022612">
    <property type="protein sequence ID" value="BBZ32831.1"/>
    <property type="molecule type" value="Genomic_DNA"/>
</dbReference>
<keyword evidence="2" id="KW-1185">Reference proteome</keyword>
<dbReference type="GO" id="GO:0016747">
    <property type="term" value="F:acyltransferase activity, transferring groups other than amino-acyl groups"/>
    <property type="evidence" value="ECO:0007669"/>
    <property type="project" value="InterPro"/>
</dbReference>
<dbReference type="OrthoDB" id="4681050at2"/>
<gene>
    <name evidence="1" type="ORF">MCNF_14360</name>
</gene>
<evidence type="ECO:0000313" key="2">
    <source>
        <dbReference type="Proteomes" id="UP000466931"/>
    </source>
</evidence>
<evidence type="ECO:0000313" key="1">
    <source>
        <dbReference type="EMBL" id="BBZ32831.1"/>
    </source>
</evidence>